<evidence type="ECO:0000313" key="1">
    <source>
        <dbReference type="EMBL" id="TFK61936.1"/>
    </source>
</evidence>
<dbReference type="Proteomes" id="UP000308600">
    <property type="component" value="Unassembled WGS sequence"/>
</dbReference>
<dbReference type="EMBL" id="ML208617">
    <property type="protein sequence ID" value="TFK61936.1"/>
    <property type="molecule type" value="Genomic_DNA"/>
</dbReference>
<keyword evidence="2" id="KW-1185">Reference proteome</keyword>
<gene>
    <name evidence="1" type="ORF">BDN72DRAFT_849184</name>
</gene>
<reference evidence="1 2" key="1">
    <citation type="journal article" date="2019" name="Nat. Ecol. Evol.">
        <title>Megaphylogeny resolves global patterns of mushroom evolution.</title>
        <authorList>
            <person name="Varga T."/>
            <person name="Krizsan K."/>
            <person name="Foldi C."/>
            <person name="Dima B."/>
            <person name="Sanchez-Garcia M."/>
            <person name="Sanchez-Ramirez S."/>
            <person name="Szollosi G.J."/>
            <person name="Szarkandi J.G."/>
            <person name="Papp V."/>
            <person name="Albert L."/>
            <person name="Andreopoulos W."/>
            <person name="Angelini C."/>
            <person name="Antonin V."/>
            <person name="Barry K.W."/>
            <person name="Bougher N.L."/>
            <person name="Buchanan P."/>
            <person name="Buyck B."/>
            <person name="Bense V."/>
            <person name="Catcheside P."/>
            <person name="Chovatia M."/>
            <person name="Cooper J."/>
            <person name="Damon W."/>
            <person name="Desjardin D."/>
            <person name="Finy P."/>
            <person name="Geml J."/>
            <person name="Haridas S."/>
            <person name="Hughes K."/>
            <person name="Justo A."/>
            <person name="Karasinski D."/>
            <person name="Kautmanova I."/>
            <person name="Kiss B."/>
            <person name="Kocsube S."/>
            <person name="Kotiranta H."/>
            <person name="LaButti K.M."/>
            <person name="Lechner B.E."/>
            <person name="Liimatainen K."/>
            <person name="Lipzen A."/>
            <person name="Lukacs Z."/>
            <person name="Mihaltcheva S."/>
            <person name="Morgado L.N."/>
            <person name="Niskanen T."/>
            <person name="Noordeloos M.E."/>
            <person name="Ohm R.A."/>
            <person name="Ortiz-Santana B."/>
            <person name="Ovrebo C."/>
            <person name="Racz N."/>
            <person name="Riley R."/>
            <person name="Savchenko A."/>
            <person name="Shiryaev A."/>
            <person name="Soop K."/>
            <person name="Spirin V."/>
            <person name="Szebenyi C."/>
            <person name="Tomsovsky M."/>
            <person name="Tulloss R.E."/>
            <person name="Uehling J."/>
            <person name="Grigoriev I.V."/>
            <person name="Vagvolgyi C."/>
            <person name="Papp T."/>
            <person name="Martin F.M."/>
            <person name="Miettinen O."/>
            <person name="Hibbett D.S."/>
            <person name="Nagy L.G."/>
        </authorList>
    </citation>
    <scope>NUCLEOTIDE SEQUENCE [LARGE SCALE GENOMIC DNA]</scope>
    <source>
        <strain evidence="1 2">NL-1719</strain>
    </source>
</reference>
<feature type="non-terminal residue" evidence="1">
    <location>
        <position position="466"/>
    </location>
</feature>
<sequence>MAILGVMQQDRNHEKAKKVLENPASLAPHVKVLSLLPDSNHWEVKHGRYSRLYADVWTSDPPIQMWFPLRRWMNWKHPIQSIRHFSRSRETLNTALAVIPHLTQLRKLSFLTWDDLHVRPSPAPYYYTLFASFRANNLRCLCLGLYSSSLHILAGVMRTSRIVFESLETIDLQLTINGNDQDTPTDFAEDLRVIVDCGRNSLIHFRASYTPFNDAHPLVTLFSALGVIPKLASFDFTSLHSLDETPICDFLLQHHSTLKRITLNIVAQDTFPRLPGENTGQSPKLASLFLFYRFLEPNRWTISPSLKVYANTLTTLVVSPWCLNIDSRGPFTHDYVPALLLSLSRPLYRSPLRRLKIAVLRLYPDIFDLLSSYLEDLHTLDLTYHTLIGRRNQESVDETAFWHNILSRSYPNWGLERLDLCHCFSNAVLQHLDSDQVRVLTGVFPSVKDFGVIDWSDQFIDTPEAA</sequence>
<proteinExistence type="predicted"/>
<evidence type="ECO:0000313" key="2">
    <source>
        <dbReference type="Proteomes" id="UP000308600"/>
    </source>
</evidence>
<name>A0ACD3A8G8_9AGAR</name>
<organism evidence="1 2">
    <name type="scientific">Pluteus cervinus</name>
    <dbReference type="NCBI Taxonomy" id="181527"/>
    <lineage>
        <taxon>Eukaryota</taxon>
        <taxon>Fungi</taxon>
        <taxon>Dikarya</taxon>
        <taxon>Basidiomycota</taxon>
        <taxon>Agaricomycotina</taxon>
        <taxon>Agaricomycetes</taxon>
        <taxon>Agaricomycetidae</taxon>
        <taxon>Agaricales</taxon>
        <taxon>Pluteineae</taxon>
        <taxon>Pluteaceae</taxon>
        <taxon>Pluteus</taxon>
    </lineage>
</organism>
<protein>
    <submittedName>
        <fullName evidence="1">Uncharacterized protein</fullName>
    </submittedName>
</protein>
<accession>A0ACD3A8G8</accession>